<dbReference type="InterPro" id="IPR048361">
    <property type="entry name" value="Vps52_C"/>
</dbReference>
<evidence type="ECO:0000256" key="3">
    <source>
        <dbReference type="ARBA" id="ARBA00017083"/>
    </source>
</evidence>
<dbReference type="Pfam" id="PF20655">
    <property type="entry name" value="Vps52_C"/>
    <property type="match status" value="1"/>
</dbReference>
<evidence type="ECO:0000313" key="9">
    <source>
        <dbReference type="EMBL" id="KAL3319648.1"/>
    </source>
</evidence>
<evidence type="ECO:0000256" key="2">
    <source>
        <dbReference type="ARBA" id="ARBA00008180"/>
    </source>
</evidence>
<dbReference type="GO" id="GO:0005794">
    <property type="term" value="C:Golgi apparatus"/>
    <property type="evidence" value="ECO:0007669"/>
    <property type="project" value="UniProtKB-SubCell"/>
</dbReference>
<gene>
    <name evidence="9" type="primary">VPS52_1</name>
    <name evidence="9" type="ORF">Ciccas_001670</name>
</gene>
<dbReference type="GO" id="GO:0015031">
    <property type="term" value="P:protein transport"/>
    <property type="evidence" value="ECO:0007669"/>
    <property type="project" value="UniProtKB-KW"/>
</dbReference>
<name>A0ABD2QJP2_9PLAT</name>
<feature type="domain" description="Vps52 C-terminal" evidence="8">
    <location>
        <begin position="216"/>
        <end position="526"/>
    </location>
</feature>
<dbReference type="EMBL" id="JBJKFK010000114">
    <property type="protein sequence ID" value="KAL3319648.1"/>
    <property type="molecule type" value="Genomic_DNA"/>
</dbReference>
<keyword evidence="10" id="KW-1185">Reference proteome</keyword>
<dbReference type="InterPro" id="IPR048319">
    <property type="entry name" value="Vps52_CC"/>
</dbReference>
<reference evidence="9 10" key="1">
    <citation type="submission" date="2024-11" db="EMBL/GenBank/DDBJ databases">
        <title>Adaptive evolution of stress response genes in parasites aligns with host niche diversity.</title>
        <authorList>
            <person name="Hahn C."/>
            <person name="Resl P."/>
        </authorList>
    </citation>
    <scope>NUCLEOTIDE SEQUENCE [LARGE SCALE GENOMIC DNA]</scope>
    <source>
        <strain evidence="9">EGGRZ-B1_66</strain>
        <tissue evidence="9">Body</tissue>
    </source>
</reference>
<evidence type="ECO:0000259" key="8">
    <source>
        <dbReference type="Pfam" id="PF20655"/>
    </source>
</evidence>
<dbReference type="Pfam" id="PF04129">
    <property type="entry name" value="Vps52_CC"/>
    <property type="match status" value="1"/>
</dbReference>
<keyword evidence="5" id="KW-0653">Protein transport</keyword>
<protein>
    <recommendedName>
        <fullName evidence="3">Vacuolar protein sorting-associated protein 52 homolog</fullName>
    </recommendedName>
</protein>
<dbReference type="Proteomes" id="UP001626550">
    <property type="component" value="Unassembled WGS sequence"/>
</dbReference>
<comment type="subcellular location">
    <subcellularLocation>
        <location evidence="1">Golgi apparatus</location>
        <location evidence="1">trans-Golgi network</location>
    </subcellularLocation>
</comment>
<proteinExistence type="inferred from homology"/>
<keyword evidence="6" id="KW-0333">Golgi apparatus</keyword>
<organism evidence="9 10">
    <name type="scientific">Cichlidogyrus casuarinus</name>
    <dbReference type="NCBI Taxonomy" id="1844966"/>
    <lineage>
        <taxon>Eukaryota</taxon>
        <taxon>Metazoa</taxon>
        <taxon>Spiralia</taxon>
        <taxon>Lophotrochozoa</taxon>
        <taxon>Platyhelminthes</taxon>
        <taxon>Monogenea</taxon>
        <taxon>Monopisthocotylea</taxon>
        <taxon>Dactylogyridea</taxon>
        <taxon>Ancyrocephalidae</taxon>
        <taxon>Cichlidogyrus</taxon>
    </lineage>
</organism>
<evidence type="ECO:0000256" key="1">
    <source>
        <dbReference type="ARBA" id="ARBA00004601"/>
    </source>
</evidence>
<evidence type="ECO:0000259" key="7">
    <source>
        <dbReference type="Pfam" id="PF04129"/>
    </source>
</evidence>
<feature type="domain" description="Vps52 coiled-coil" evidence="7">
    <location>
        <begin position="30"/>
        <end position="198"/>
    </location>
</feature>
<dbReference type="PANTHER" id="PTHR14190:SF7">
    <property type="entry name" value="VACUOLAR PROTEIN SORTING-ASSOCIATED PROTEIN 52 HOMOLOG"/>
    <property type="match status" value="1"/>
</dbReference>
<evidence type="ECO:0000256" key="4">
    <source>
        <dbReference type="ARBA" id="ARBA00022448"/>
    </source>
</evidence>
<evidence type="ECO:0000256" key="5">
    <source>
        <dbReference type="ARBA" id="ARBA00022927"/>
    </source>
</evidence>
<dbReference type="PANTHER" id="PTHR14190">
    <property type="entry name" value="SUPPRESSOR OF ACTIN MUTATIONS 2/VACUOLAR PROTEIN SORTING 52"/>
    <property type="match status" value="1"/>
</dbReference>
<evidence type="ECO:0000313" key="10">
    <source>
        <dbReference type="Proteomes" id="UP001626550"/>
    </source>
</evidence>
<accession>A0ABD2QJP2</accession>
<dbReference type="AlphaFoldDB" id="A0ABD2QJP2"/>
<evidence type="ECO:0000256" key="6">
    <source>
        <dbReference type="ARBA" id="ARBA00023034"/>
    </source>
</evidence>
<comment type="caution">
    <text evidence="9">The sequence shown here is derived from an EMBL/GenBank/DDBJ whole genome shotgun (WGS) entry which is preliminary data.</text>
</comment>
<sequence length="595" mass="67164">MNVDLREYSKQVKEELSNLEDKTLKSYMESAPKVARLYNQLTDCDSILARMENILTNFHKSLGNISSDIQDLQHRSVEMHQRLQNRQSVRGEISQYLSDIVIPEPLIQHILFTDVTEQDFLENLHELDHKIKFVYNQSSAGYASSHDVVSILMKLTTRAVIRLREYLLSKIASMRKPYENFHVPQSQMLKFRFYMEFLLTHDRATANEIKAEYIGTMSKVYFSYFKEYITKLCKLQIDLLGDKDDLLGKKLEDIVSTASSSSVSLPSPISSKQVGVFSLGDRAMNCFVESSIDSPVMIPHLAAKNESKYTIEVLFRSSQYALFDCACREYFFLTDFFLTMSSPEVETNPGCTEAVFEALLGKTVLWIYKQTESQVQLASSDALGLLLCIQILHGLQRMAAAREVAILEVYWSNLLSLLWGKLFERLDQHCSSLRNVDTGLLAHACQSLLPSHAFSAEDAGRQPKLTFQIPMCAGPELAAAVRNASSIPLLPKAVPLVRPHPLSRRWAEFAAALHAIGHETPGSEPLLCRLFSYSAPWIKLNKNETPPVSPPSHRMSVGSRSVVLTSSSNDSNCQVCVIATLIYKSLHLVWNGWDF</sequence>
<keyword evidence="4" id="KW-0813">Transport</keyword>
<dbReference type="InterPro" id="IPR007258">
    <property type="entry name" value="Vps52"/>
</dbReference>
<comment type="similarity">
    <text evidence="2">Belongs to the VPS52 family.</text>
</comment>